<sequence length="196" mass="22858">MKPKNVDEYIQKHLQWENELMLLRSIINETELEENIKWGAPTYTVNNKNVVGIGAFKAYAGLWFFNGALLKDEAKMLINAQEGKTVAMRQWRFNTIDEIRPKLVKSYIEEAIENQKEGREVSIAKKQKNIISDELSVMLKNDAALKNSFDVFTKAKQNEFHEYINEAKRKATKQNRLQKIIPMIKSGEGLYDRYKK</sequence>
<accession>A0ABT6FV48</accession>
<dbReference type="Gene3D" id="3.90.1150.200">
    <property type="match status" value="1"/>
</dbReference>
<dbReference type="Proteomes" id="UP001153642">
    <property type="component" value="Unassembled WGS sequence"/>
</dbReference>
<gene>
    <name evidence="2" type="ORF">OSR52_14810</name>
</gene>
<organism evidence="2 3">
    <name type="scientific">Galbibacter pacificus</name>
    <dbReference type="NCBI Taxonomy" id="2996052"/>
    <lineage>
        <taxon>Bacteria</taxon>
        <taxon>Pseudomonadati</taxon>
        <taxon>Bacteroidota</taxon>
        <taxon>Flavobacteriia</taxon>
        <taxon>Flavobacteriales</taxon>
        <taxon>Flavobacteriaceae</taxon>
        <taxon>Galbibacter</taxon>
    </lineage>
</organism>
<keyword evidence="3" id="KW-1185">Reference proteome</keyword>
<dbReference type="SUPFAM" id="SSF159888">
    <property type="entry name" value="YdhG-like"/>
    <property type="match status" value="1"/>
</dbReference>
<dbReference type="EMBL" id="JAPMUA010000005">
    <property type="protein sequence ID" value="MDG3587143.1"/>
    <property type="molecule type" value="Genomic_DNA"/>
</dbReference>
<name>A0ABT6FV48_9FLAO</name>
<evidence type="ECO:0000259" key="1">
    <source>
        <dbReference type="Pfam" id="PF08818"/>
    </source>
</evidence>
<dbReference type="Pfam" id="PF13376">
    <property type="entry name" value="OmdA"/>
    <property type="match status" value="1"/>
</dbReference>
<dbReference type="InterPro" id="IPR016786">
    <property type="entry name" value="YdeI_bac"/>
</dbReference>
<dbReference type="PIRSF" id="PIRSF021308">
    <property type="entry name" value="UCP021308"/>
    <property type="match status" value="1"/>
</dbReference>
<feature type="domain" description="YdhG-like" evidence="1">
    <location>
        <begin position="16"/>
        <end position="112"/>
    </location>
</feature>
<comment type="caution">
    <text evidence="2">The sequence shown here is derived from an EMBL/GenBank/DDBJ whole genome shotgun (WGS) entry which is preliminary data.</text>
</comment>
<evidence type="ECO:0000313" key="2">
    <source>
        <dbReference type="EMBL" id="MDG3587143.1"/>
    </source>
</evidence>
<dbReference type="Pfam" id="PF08818">
    <property type="entry name" value="DUF1801"/>
    <property type="match status" value="1"/>
</dbReference>
<evidence type="ECO:0000313" key="3">
    <source>
        <dbReference type="Proteomes" id="UP001153642"/>
    </source>
</evidence>
<protein>
    <submittedName>
        <fullName evidence="2">DUF1801 domain-containing protein</fullName>
    </submittedName>
</protein>
<reference evidence="2" key="1">
    <citation type="submission" date="2022-11" db="EMBL/GenBank/DDBJ databases">
        <title>High-quality draft genome sequence of Galbibacter sp. strain CMA-7.</title>
        <authorList>
            <person name="Wei L."/>
            <person name="Dong C."/>
            <person name="Shao Z."/>
        </authorList>
    </citation>
    <scope>NUCLEOTIDE SEQUENCE</scope>
    <source>
        <strain evidence="2">CMA-7</strain>
    </source>
</reference>
<proteinExistence type="predicted"/>
<dbReference type="InterPro" id="IPR014922">
    <property type="entry name" value="YdhG-like"/>
</dbReference>
<dbReference type="RefSeq" id="WP_277900595.1">
    <property type="nucleotide sequence ID" value="NZ_JAPMUA010000005.1"/>
</dbReference>